<dbReference type="AlphaFoldDB" id="A0A2S9CW60"/>
<accession>A0A2S9CW60</accession>
<protein>
    <recommendedName>
        <fullName evidence="6">Lipoprotein</fullName>
    </recommendedName>
</protein>
<keyword evidence="4" id="KW-1185">Reference proteome</keyword>
<evidence type="ECO:0000313" key="4">
    <source>
        <dbReference type="Proteomes" id="UP000238325"/>
    </source>
</evidence>
<evidence type="ECO:0000313" key="5">
    <source>
        <dbReference type="Proteomes" id="UP000238534"/>
    </source>
</evidence>
<reference evidence="4 5" key="1">
    <citation type="submission" date="2017-09" db="EMBL/GenBank/DDBJ databases">
        <title>Genomic, metabolic, and phenotypic characteristics of bacterial isolates from the natural microbiome of the model nematode Caenorhabditis elegans.</title>
        <authorList>
            <person name="Zimmermann J."/>
            <person name="Obeng N."/>
            <person name="Yang W."/>
            <person name="Obeng O."/>
            <person name="Kissoyan K."/>
            <person name="Pees B."/>
            <person name="Dirksen P."/>
            <person name="Hoppner M."/>
            <person name="Franke A."/>
            <person name="Rosenstiel P."/>
            <person name="Leippe M."/>
            <person name="Dierking K."/>
            <person name="Kaleta C."/>
            <person name="Schulenburg H."/>
        </authorList>
    </citation>
    <scope>NUCLEOTIDE SEQUENCE [LARGE SCALE GENOMIC DNA]</scope>
    <source>
        <strain evidence="2 5">MYb25</strain>
        <strain evidence="3 4">MYb44</strain>
    </source>
</reference>
<gene>
    <name evidence="2" type="ORF">CQ022_00175</name>
    <name evidence="3" type="ORF">CQ033_20700</name>
</gene>
<evidence type="ECO:0000313" key="2">
    <source>
        <dbReference type="EMBL" id="PRB84745.1"/>
    </source>
</evidence>
<feature type="region of interest" description="Disordered" evidence="1">
    <location>
        <begin position="171"/>
        <end position="190"/>
    </location>
</feature>
<dbReference type="EMBL" id="PCPP01000001">
    <property type="protein sequence ID" value="PRB84745.1"/>
    <property type="molecule type" value="Genomic_DNA"/>
</dbReference>
<name>A0A2S9CW60_CHRCI</name>
<dbReference type="EMBL" id="PCPH01000007">
    <property type="protein sequence ID" value="PRB87856.1"/>
    <property type="molecule type" value="Genomic_DNA"/>
</dbReference>
<evidence type="ECO:0008006" key="6">
    <source>
        <dbReference type="Google" id="ProtNLM"/>
    </source>
</evidence>
<evidence type="ECO:0000256" key="1">
    <source>
        <dbReference type="SAM" id="MobiDB-lite"/>
    </source>
</evidence>
<sequence length="190" mass="22226">MATTRIQKCNFVKKLPLIILSFSLFSCKHESQFDLNKDLYHFSERMENGDTVKIMADLSACTFLAFETYTFTKQYDTLFLEKYSETASYGKTSQTLPKRIYKVKASDPLSFENYLKFLNKEDKPHEKGDFPLVTVTYKKQSRKFYDDGLQDKFMKHDSLFAVKENIYPKDTFFKQEAPPPPPPIIKSKKS</sequence>
<proteinExistence type="predicted"/>
<organism evidence="2 5">
    <name type="scientific">Chryseobacterium culicis</name>
    <dbReference type="NCBI Taxonomy" id="680127"/>
    <lineage>
        <taxon>Bacteria</taxon>
        <taxon>Pseudomonadati</taxon>
        <taxon>Bacteroidota</taxon>
        <taxon>Flavobacteriia</taxon>
        <taxon>Flavobacteriales</taxon>
        <taxon>Weeksellaceae</taxon>
        <taxon>Chryseobacterium group</taxon>
        <taxon>Chryseobacterium</taxon>
    </lineage>
</organism>
<dbReference type="Proteomes" id="UP000238325">
    <property type="component" value="Unassembled WGS sequence"/>
</dbReference>
<evidence type="ECO:0000313" key="3">
    <source>
        <dbReference type="EMBL" id="PRB87856.1"/>
    </source>
</evidence>
<dbReference type="Proteomes" id="UP000238534">
    <property type="component" value="Unassembled WGS sequence"/>
</dbReference>
<dbReference type="PROSITE" id="PS51257">
    <property type="entry name" value="PROKAR_LIPOPROTEIN"/>
    <property type="match status" value="1"/>
</dbReference>
<comment type="caution">
    <text evidence="2">The sequence shown here is derived from an EMBL/GenBank/DDBJ whole genome shotgun (WGS) entry which is preliminary data.</text>
</comment>